<dbReference type="InterPro" id="IPR018247">
    <property type="entry name" value="EF_Hand_1_Ca_BS"/>
</dbReference>
<evidence type="ECO:0000256" key="3">
    <source>
        <dbReference type="ARBA" id="ARBA00022837"/>
    </source>
</evidence>
<feature type="region of interest" description="Disordered" evidence="7">
    <location>
        <begin position="341"/>
        <end position="499"/>
    </location>
</feature>
<dbReference type="PANTHER" id="PTHR23049">
    <property type="entry name" value="MYOSIN REGULATORY LIGHT CHAIN 2"/>
    <property type="match status" value="1"/>
</dbReference>
<evidence type="ECO:0000313" key="10">
    <source>
        <dbReference type="Proteomes" id="UP000663838"/>
    </source>
</evidence>
<feature type="domain" description="EF-hand" evidence="8">
    <location>
        <begin position="93"/>
        <end position="128"/>
    </location>
</feature>
<dbReference type="InterPro" id="IPR050403">
    <property type="entry name" value="Myosin_RLC"/>
</dbReference>
<dbReference type="GO" id="GO:0016459">
    <property type="term" value="C:myosin complex"/>
    <property type="evidence" value="ECO:0007669"/>
    <property type="project" value="UniProtKB-KW"/>
</dbReference>
<keyword evidence="4" id="KW-0518">Myosin</keyword>
<feature type="domain" description="EF-hand" evidence="8">
    <location>
        <begin position="24"/>
        <end position="59"/>
    </location>
</feature>
<feature type="compositionally biased region" description="Basic residues" evidence="7">
    <location>
        <begin position="451"/>
        <end position="464"/>
    </location>
</feature>
<gene>
    <name evidence="9" type="ORF">TOA249_LOCUS4190</name>
</gene>
<evidence type="ECO:0000256" key="7">
    <source>
        <dbReference type="SAM" id="MobiDB-lite"/>
    </source>
</evidence>
<feature type="compositionally biased region" description="Polar residues" evidence="7">
    <location>
        <begin position="465"/>
        <end position="475"/>
    </location>
</feature>
<dbReference type="SMART" id="SM00054">
    <property type="entry name" value="EFh"/>
    <property type="match status" value="2"/>
</dbReference>
<feature type="compositionally biased region" description="Basic residues" evidence="7">
    <location>
        <begin position="673"/>
        <end position="683"/>
    </location>
</feature>
<feature type="compositionally biased region" description="Acidic residues" evidence="7">
    <location>
        <begin position="631"/>
        <end position="641"/>
    </location>
</feature>
<feature type="region of interest" description="Disordered" evidence="7">
    <location>
        <begin position="618"/>
        <end position="694"/>
    </location>
</feature>
<comment type="caution">
    <text evidence="9">The sequence shown here is derived from an EMBL/GenBank/DDBJ whole genome shotgun (WGS) entry which is preliminary data.</text>
</comment>
<keyword evidence="5" id="KW-0505">Motor protein</keyword>
<keyword evidence="1" id="KW-0479">Metal-binding</keyword>
<feature type="region of interest" description="Disordered" evidence="7">
    <location>
        <begin position="577"/>
        <end position="596"/>
    </location>
</feature>
<proteinExistence type="predicted"/>
<evidence type="ECO:0000256" key="4">
    <source>
        <dbReference type="ARBA" id="ARBA00023123"/>
    </source>
</evidence>
<keyword evidence="2" id="KW-0677">Repeat</keyword>
<dbReference type="Proteomes" id="UP000663838">
    <property type="component" value="Unassembled WGS sequence"/>
</dbReference>
<reference evidence="9" key="1">
    <citation type="submission" date="2021-02" db="EMBL/GenBank/DDBJ databases">
        <authorList>
            <person name="Nowell W R."/>
        </authorList>
    </citation>
    <scope>NUCLEOTIDE SEQUENCE</scope>
</reference>
<protein>
    <recommendedName>
        <fullName evidence="8">EF-hand domain-containing protein</fullName>
    </recommendedName>
</protein>
<evidence type="ECO:0000256" key="6">
    <source>
        <dbReference type="ARBA" id="ARBA00023179"/>
    </source>
</evidence>
<evidence type="ECO:0000256" key="5">
    <source>
        <dbReference type="ARBA" id="ARBA00023175"/>
    </source>
</evidence>
<dbReference type="PROSITE" id="PS50222">
    <property type="entry name" value="EF_HAND_2"/>
    <property type="match status" value="2"/>
</dbReference>
<keyword evidence="6" id="KW-0514">Muscle protein</keyword>
<organism evidence="9 10">
    <name type="scientific">Rotaria socialis</name>
    <dbReference type="NCBI Taxonomy" id="392032"/>
    <lineage>
        <taxon>Eukaryota</taxon>
        <taxon>Metazoa</taxon>
        <taxon>Spiralia</taxon>
        <taxon>Gnathifera</taxon>
        <taxon>Rotifera</taxon>
        <taxon>Eurotatoria</taxon>
        <taxon>Bdelloidea</taxon>
        <taxon>Philodinida</taxon>
        <taxon>Philodinidae</taxon>
        <taxon>Rotaria</taxon>
    </lineage>
</organism>
<dbReference type="SUPFAM" id="SSF47473">
    <property type="entry name" value="EF-hand"/>
    <property type="match status" value="1"/>
</dbReference>
<dbReference type="AlphaFoldDB" id="A0A820W4T0"/>
<evidence type="ECO:0000256" key="1">
    <source>
        <dbReference type="ARBA" id="ARBA00022723"/>
    </source>
</evidence>
<dbReference type="EMBL" id="CAJOBS010000157">
    <property type="protein sequence ID" value="CAF4510189.1"/>
    <property type="molecule type" value="Genomic_DNA"/>
</dbReference>
<dbReference type="PROSITE" id="PS00018">
    <property type="entry name" value="EF_HAND_1"/>
    <property type="match status" value="1"/>
</dbReference>
<keyword evidence="3" id="KW-0106">Calcium</keyword>
<dbReference type="CDD" id="cd00051">
    <property type="entry name" value="EFh"/>
    <property type="match status" value="1"/>
</dbReference>
<dbReference type="GO" id="GO:0005509">
    <property type="term" value="F:calcium ion binding"/>
    <property type="evidence" value="ECO:0007669"/>
    <property type="project" value="InterPro"/>
</dbReference>
<dbReference type="InterPro" id="IPR002048">
    <property type="entry name" value="EF_hand_dom"/>
</dbReference>
<dbReference type="Gene3D" id="1.10.238.10">
    <property type="entry name" value="EF-hand"/>
    <property type="match status" value="2"/>
</dbReference>
<dbReference type="FunFam" id="1.10.238.10:FF:000007">
    <property type="entry name" value="Putative myosin regulatory light chain sqh"/>
    <property type="match status" value="1"/>
</dbReference>
<evidence type="ECO:0000256" key="2">
    <source>
        <dbReference type="ARBA" id="ARBA00022737"/>
    </source>
</evidence>
<dbReference type="Pfam" id="PF00036">
    <property type="entry name" value="EF-hand_1"/>
    <property type="match status" value="1"/>
</dbReference>
<feature type="compositionally biased region" description="Basic and acidic residues" evidence="7">
    <location>
        <begin position="490"/>
        <end position="499"/>
    </location>
</feature>
<evidence type="ECO:0000259" key="8">
    <source>
        <dbReference type="PROSITE" id="PS50222"/>
    </source>
</evidence>
<sequence>MAEKKGKKKATRATSNVFSMFDQKQVQEFKEAFNLMDQDRDGTISIDDLKEVYSSLGKAPKDAELKAMIDEAKGAVNFTMLLTLFGERLNGTDEENVILNGWKNFDKEGTGLISQHSLREILTGEGRKEDRLSDIEFTQMLEGAPLDPKGNLDYAAFTRQIKRGKEDDIAMQKINTKRQLVSDRLQPHLPVNTIRETENTIHHKRVNQISQSAPNRFHKLAAEKQQQLPLRRFQTDLDTSRSLSSCPTYSSLSRHSPETRNCATQITTLTPLESVDDNQYLSSDYPVPVKNNPVLLIDEDPIEEIEVMPISSGAGNYPYDYPTTRTKRIVQPQIVTRANQFRGKKEYGFNSQFGPKSTSKSPPQRPTAVKQPSPRSDIYPLPAKRYQVNPRTSKDDFMQPDFRRAPPKERFVRNSSPMFNNRYAGSMRRNEPPRIIHNNRKSSFDEDARHKPLRFISKHNRSHRSSSPPATNNRRPISLPRNALQKQRRIHETNDNYDVERRKQPVRYVHDDYRSDISYERRRRPQRMVRVLRETPYRDNDYYYDDEYDDAYYDESPRRPSVMRRAPPKEYVFLDETPKPVRRSRSRRSEIVYDDDDRPIQYEDEIVYVDEHGNEVEFVDERSSSKRYVEYVDDDDDYDDEEQRHTTRHPPKTRAVYVGDDSSSNRNEDKSKSKSKPKPKPKSKQPASTRIVYE</sequence>
<dbReference type="InterPro" id="IPR011992">
    <property type="entry name" value="EF-hand-dom_pair"/>
</dbReference>
<accession>A0A820W4T0</accession>
<name>A0A820W4T0_9BILA</name>
<feature type="compositionally biased region" description="Basic and acidic residues" evidence="7">
    <location>
        <begin position="392"/>
        <end position="412"/>
    </location>
</feature>
<evidence type="ECO:0000313" key="9">
    <source>
        <dbReference type="EMBL" id="CAF4510189.1"/>
    </source>
</evidence>
<feature type="compositionally biased region" description="Basic and acidic residues" evidence="7">
    <location>
        <begin position="618"/>
        <end position="630"/>
    </location>
</feature>
<feature type="compositionally biased region" description="Polar residues" evidence="7">
    <location>
        <begin position="349"/>
        <end position="362"/>
    </location>
</feature>